<evidence type="ECO:0000259" key="14">
    <source>
        <dbReference type="SMART" id="SM00918"/>
    </source>
</evidence>
<keyword evidence="12" id="KW-0732">Signal</keyword>
<feature type="signal peptide" evidence="12">
    <location>
        <begin position="1"/>
        <end position="18"/>
    </location>
</feature>
<feature type="transmembrane region" description="Helical" evidence="11">
    <location>
        <begin position="138"/>
        <end position="158"/>
    </location>
</feature>
<keyword evidence="2" id="KW-0813">Transport</keyword>
<dbReference type="Pfam" id="PF10613">
    <property type="entry name" value="Lig_chan-Glu_bd"/>
    <property type="match status" value="1"/>
</dbReference>
<keyword evidence="5" id="KW-0406">Ion transport</keyword>
<evidence type="ECO:0000256" key="9">
    <source>
        <dbReference type="ARBA" id="ARBA00023286"/>
    </source>
</evidence>
<keyword evidence="10" id="KW-0407">Ion channel</keyword>
<feature type="chain" id="PRO_5046211627" evidence="12">
    <location>
        <begin position="19"/>
        <end position="434"/>
    </location>
</feature>
<proteinExistence type="predicted"/>
<dbReference type="SMART" id="SM00918">
    <property type="entry name" value="Lig_chan-Glu_bd"/>
    <property type="match status" value="1"/>
</dbReference>
<feature type="transmembrane region" description="Helical" evidence="11">
    <location>
        <begin position="359"/>
        <end position="385"/>
    </location>
</feature>
<dbReference type="Proteomes" id="UP001164746">
    <property type="component" value="Chromosome 11"/>
</dbReference>
<feature type="domain" description="Ionotropic glutamate receptor C-terminal" evidence="13">
    <location>
        <begin position="20"/>
        <end position="341"/>
    </location>
</feature>
<feature type="domain" description="Ionotropic glutamate receptor L-glutamate and glycine-binding" evidence="14">
    <location>
        <begin position="30"/>
        <end position="81"/>
    </location>
</feature>
<dbReference type="InterPro" id="IPR015683">
    <property type="entry name" value="Ionotropic_Glu_rcpt"/>
</dbReference>
<organism evidence="15 16">
    <name type="scientific">Mya arenaria</name>
    <name type="common">Soft-shell clam</name>
    <dbReference type="NCBI Taxonomy" id="6604"/>
    <lineage>
        <taxon>Eukaryota</taxon>
        <taxon>Metazoa</taxon>
        <taxon>Spiralia</taxon>
        <taxon>Lophotrochozoa</taxon>
        <taxon>Mollusca</taxon>
        <taxon>Bivalvia</taxon>
        <taxon>Autobranchia</taxon>
        <taxon>Heteroconchia</taxon>
        <taxon>Euheterodonta</taxon>
        <taxon>Imparidentia</taxon>
        <taxon>Neoheterodontei</taxon>
        <taxon>Myida</taxon>
        <taxon>Myoidea</taxon>
        <taxon>Myidae</taxon>
        <taxon>Mya</taxon>
    </lineage>
</organism>
<gene>
    <name evidence="15" type="ORF">MAR_000964</name>
</gene>
<reference evidence="15" key="1">
    <citation type="submission" date="2022-11" db="EMBL/GenBank/DDBJ databases">
        <title>Centuries of genome instability and evolution in soft-shell clam transmissible cancer (bioRxiv).</title>
        <authorList>
            <person name="Hart S.F.M."/>
            <person name="Yonemitsu M.A."/>
            <person name="Giersch R.M."/>
            <person name="Beal B.F."/>
            <person name="Arriagada G."/>
            <person name="Davis B.W."/>
            <person name="Ostrander E.A."/>
            <person name="Goff S.P."/>
            <person name="Metzger M.J."/>
        </authorList>
    </citation>
    <scope>NUCLEOTIDE SEQUENCE</scope>
    <source>
        <strain evidence="15">MELC-2E11</strain>
        <tissue evidence="15">Siphon/mantle</tissue>
    </source>
</reference>
<evidence type="ECO:0000256" key="6">
    <source>
        <dbReference type="ARBA" id="ARBA00023136"/>
    </source>
</evidence>
<protein>
    <submittedName>
        <fullName evidence="15">GRIA3-like protein</fullName>
    </submittedName>
</protein>
<keyword evidence="8" id="KW-0325">Glycoprotein</keyword>
<comment type="subcellular location">
    <subcellularLocation>
        <location evidence="1">Membrane</location>
        <topology evidence="1">Multi-pass membrane protein</topology>
    </subcellularLocation>
</comment>
<evidence type="ECO:0000256" key="7">
    <source>
        <dbReference type="ARBA" id="ARBA00023170"/>
    </source>
</evidence>
<evidence type="ECO:0000256" key="2">
    <source>
        <dbReference type="ARBA" id="ARBA00022448"/>
    </source>
</evidence>
<evidence type="ECO:0000256" key="8">
    <source>
        <dbReference type="ARBA" id="ARBA00023180"/>
    </source>
</evidence>
<dbReference type="Gene3D" id="1.10.287.70">
    <property type="match status" value="1"/>
</dbReference>
<evidence type="ECO:0000256" key="1">
    <source>
        <dbReference type="ARBA" id="ARBA00004141"/>
    </source>
</evidence>
<sequence>MEALTWMLFGIIFSLVQCKELTFSTVLNEPYIYKDADGQYVGMLPELFSEMGYNVTVTEADVYGQLLPNGSWTGMMGDVINKNADFAGPLTVVGRRAEHVDFSSLFTAVGPVILMRKPPNESKPLREKLSLPFRPMELSAWLMLILALLVTGTVLYIISHFNPYEWRRMAKDREASLREQESFTCLNSFWFILSALALQGYARAPRDLANNDQIGIGILRFGTTEKMFEESSDPIDKRIYEKIIKTRKEMKKQLNTTKDLVNYLRSREYSDFAAIMESDAATFVTNTLPCNLYMVTEGIVTKGTGFAFEKGSSLQREFNMNLLKAQESGLQRKLEKRWTRSKCSAAAYNPMLYDETNRVVYFVGLADLAGALLILIVAIVLGGIVTIAEICIYKCAETTVDDDDVDDHVRANQRLDASDMLLAVDSKKGGATQV</sequence>
<keyword evidence="4 11" id="KW-1133">Transmembrane helix</keyword>
<keyword evidence="16" id="KW-1185">Reference proteome</keyword>
<dbReference type="EMBL" id="CP111022">
    <property type="protein sequence ID" value="WAR19126.1"/>
    <property type="molecule type" value="Genomic_DNA"/>
</dbReference>
<dbReference type="SMART" id="SM00079">
    <property type="entry name" value="PBPe"/>
    <property type="match status" value="1"/>
</dbReference>
<evidence type="ECO:0000259" key="13">
    <source>
        <dbReference type="SMART" id="SM00079"/>
    </source>
</evidence>
<evidence type="ECO:0000313" key="15">
    <source>
        <dbReference type="EMBL" id="WAR19126.1"/>
    </source>
</evidence>
<dbReference type="InterPro" id="IPR001320">
    <property type="entry name" value="Iontro_rcpt_C"/>
</dbReference>
<dbReference type="SUPFAM" id="SSF53850">
    <property type="entry name" value="Periplasmic binding protein-like II"/>
    <property type="match status" value="1"/>
</dbReference>
<evidence type="ECO:0000256" key="3">
    <source>
        <dbReference type="ARBA" id="ARBA00022692"/>
    </source>
</evidence>
<keyword evidence="6 11" id="KW-0472">Membrane</keyword>
<dbReference type="Gene3D" id="3.40.190.10">
    <property type="entry name" value="Periplasmic binding protein-like II"/>
    <property type="match status" value="2"/>
</dbReference>
<dbReference type="InterPro" id="IPR019594">
    <property type="entry name" value="Glu/Gly-bd"/>
</dbReference>
<accession>A0ABY7FDT4</accession>
<keyword evidence="3 11" id="KW-0812">Transmembrane</keyword>
<evidence type="ECO:0000313" key="16">
    <source>
        <dbReference type="Proteomes" id="UP001164746"/>
    </source>
</evidence>
<evidence type="ECO:0000256" key="5">
    <source>
        <dbReference type="ARBA" id="ARBA00023065"/>
    </source>
</evidence>
<dbReference type="PANTHER" id="PTHR18966">
    <property type="entry name" value="IONOTROPIC GLUTAMATE RECEPTOR"/>
    <property type="match status" value="1"/>
</dbReference>
<evidence type="ECO:0000256" key="10">
    <source>
        <dbReference type="ARBA" id="ARBA00023303"/>
    </source>
</evidence>
<keyword evidence="9" id="KW-1071">Ligand-gated ion channel</keyword>
<dbReference type="Pfam" id="PF00060">
    <property type="entry name" value="Lig_chan"/>
    <property type="match status" value="1"/>
</dbReference>
<name>A0ABY7FDT4_MYAAR</name>
<evidence type="ECO:0000256" key="12">
    <source>
        <dbReference type="SAM" id="SignalP"/>
    </source>
</evidence>
<evidence type="ECO:0000256" key="11">
    <source>
        <dbReference type="SAM" id="Phobius"/>
    </source>
</evidence>
<evidence type="ECO:0000256" key="4">
    <source>
        <dbReference type="ARBA" id="ARBA00022989"/>
    </source>
</evidence>
<keyword evidence="7" id="KW-0675">Receptor</keyword>